<dbReference type="AlphaFoldDB" id="A0A6C0AXW8"/>
<dbReference type="GO" id="GO:0016539">
    <property type="term" value="P:intein-mediated protein splicing"/>
    <property type="evidence" value="ECO:0007669"/>
    <property type="project" value="InterPro"/>
</dbReference>
<sequence>MKTSSWLMTIYIILIFVGMFAINVFVINYQTINDNWNDYKCSPAVMPFAGIFGHDPGKNFTDCIGSMQGDFMKVFLQPIEYVIALLGDSATQFTQAIQDIRGVLDKVRGFLSSILEEIFGIFLNVILEIQKLMISIKDLVGKLIGVLITSLYLMDSSIKTMQSIWKGPPGQLLKALCFHPSTKVKLDSGKIINISDVKIGDKLENGSEVYVTMIIKNKANNKYISEMYKFNNGVNNNPIYVTDGHLVEIEKDKFVYVKDHPDSEKCSEMDNDTLICFITKDHIIQIGKYRFGDWEDGSTLPNVIKYERRNVYVNN</sequence>
<keyword evidence="1" id="KW-1133">Transmembrane helix</keyword>
<keyword evidence="1" id="KW-0812">Transmembrane</keyword>
<proteinExistence type="predicted"/>
<dbReference type="SUPFAM" id="SSF51294">
    <property type="entry name" value="Hedgehog/intein (Hint) domain"/>
    <property type="match status" value="1"/>
</dbReference>
<reference evidence="2" key="1">
    <citation type="journal article" date="2020" name="Nature">
        <title>Giant virus diversity and host interactions through global metagenomics.</title>
        <authorList>
            <person name="Schulz F."/>
            <person name="Roux S."/>
            <person name="Paez-Espino D."/>
            <person name="Jungbluth S."/>
            <person name="Walsh D.A."/>
            <person name="Denef V.J."/>
            <person name="McMahon K.D."/>
            <person name="Konstantinidis K.T."/>
            <person name="Eloe-Fadrosh E.A."/>
            <person name="Kyrpides N.C."/>
            <person name="Woyke T."/>
        </authorList>
    </citation>
    <scope>NUCLEOTIDE SEQUENCE</scope>
    <source>
        <strain evidence="2">GVMAG-S-ERX555965-48</strain>
    </source>
</reference>
<name>A0A6C0AXW8_9ZZZZ</name>
<protein>
    <recommendedName>
        <fullName evidence="3">Hint domain-containing protein</fullName>
    </recommendedName>
</protein>
<dbReference type="EMBL" id="MN738772">
    <property type="protein sequence ID" value="QHS84081.1"/>
    <property type="molecule type" value="Genomic_DNA"/>
</dbReference>
<evidence type="ECO:0000313" key="2">
    <source>
        <dbReference type="EMBL" id="QHS84081.1"/>
    </source>
</evidence>
<feature type="transmembrane region" description="Helical" evidence="1">
    <location>
        <begin position="6"/>
        <end position="27"/>
    </location>
</feature>
<evidence type="ECO:0000256" key="1">
    <source>
        <dbReference type="SAM" id="Phobius"/>
    </source>
</evidence>
<organism evidence="2">
    <name type="scientific">viral metagenome</name>
    <dbReference type="NCBI Taxonomy" id="1070528"/>
    <lineage>
        <taxon>unclassified sequences</taxon>
        <taxon>metagenomes</taxon>
        <taxon>organismal metagenomes</taxon>
    </lineage>
</organism>
<keyword evidence="1" id="KW-0472">Membrane</keyword>
<dbReference type="InterPro" id="IPR006141">
    <property type="entry name" value="Intein_N"/>
</dbReference>
<dbReference type="InterPro" id="IPR036844">
    <property type="entry name" value="Hint_dom_sf"/>
</dbReference>
<dbReference type="PROSITE" id="PS50817">
    <property type="entry name" value="INTEIN_N_TER"/>
    <property type="match status" value="1"/>
</dbReference>
<dbReference type="Gene3D" id="2.170.16.10">
    <property type="entry name" value="Hedgehog/Intein (Hint) domain"/>
    <property type="match status" value="1"/>
</dbReference>
<accession>A0A6C0AXW8</accession>
<evidence type="ECO:0008006" key="3">
    <source>
        <dbReference type="Google" id="ProtNLM"/>
    </source>
</evidence>